<dbReference type="RefSeq" id="WP_074242381.1">
    <property type="nucleotide sequence ID" value="NZ_FSRA01000002.1"/>
</dbReference>
<keyword evidence="1" id="KW-0472">Membrane</keyword>
<dbReference type="InterPro" id="IPR009325">
    <property type="entry name" value="DUF983"/>
</dbReference>
<gene>
    <name evidence="2" type="ORF">SAMN04488055_5115</name>
</gene>
<evidence type="ECO:0008006" key="4">
    <source>
        <dbReference type="Google" id="ProtNLM"/>
    </source>
</evidence>
<evidence type="ECO:0000313" key="2">
    <source>
        <dbReference type="EMBL" id="SIO51809.1"/>
    </source>
</evidence>
<organism evidence="2 3">
    <name type="scientific">Chitinophaga niabensis</name>
    <dbReference type="NCBI Taxonomy" id="536979"/>
    <lineage>
        <taxon>Bacteria</taxon>
        <taxon>Pseudomonadati</taxon>
        <taxon>Bacteroidota</taxon>
        <taxon>Chitinophagia</taxon>
        <taxon>Chitinophagales</taxon>
        <taxon>Chitinophagaceae</taxon>
        <taxon>Chitinophaga</taxon>
    </lineage>
</organism>
<dbReference type="OrthoDB" id="9790326at2"/>
<sequence>MTKKRPGYILSLLKMKCPHCRRGDMFKTKNPFHWRLSKIFNMYDNCPVCGQHYELETGFWFGTGYVSYALGVAFSVFTLILYALIFGMSWWDDSIFYWLGINGVLLVLIQPWLMRISRAIYLYFFVYYDEDTAALPDVDHKHNKRPGPHPTEHSH</sequence>
<evidence type="ECO:0000313" key="3">
    <source>
        <dbReference type="Proteomes" id="UP000185003"/>
    </source>
</evidence>
<proteinExistence type="predicted"/>
<feature type="transmembrane region" description="Helical" evidence="1">
    <location>
        <begin position="65"/>
        <end position="89"/>
    </location>
</feature>
<dbReference type="AlphaFoldDB" id="A0A1N6K5F3"/>
<dbReference type="Proteomes" id="UP000185003">
    <property type="component" value="Unassembled WGS sequence"/>
</dbReference>
<accession>A0A1N6K5F3</accession>
<keyword evidence="1" id="KW-1133">Transmembrane helix</keyword>
<dbReference type="STRING" id="536979.SAMN04488055_5115"/>
<evidence type="ECO:0000256" key="1">
    <source>
        <dbReference type="SAM" id="Phobius"/>
    </source>
</evidence>
<keyword evidence="1" id="KW-0812">Transmembrane</keyword>
<name>A0A1N6K5F3_9BACT</name>
<dbReference type="Pfam" id="PF06170">
    <property type="entry name" value="DUF983"/>
    <property type="match status" value="1"/>
</dbReference>
<reference evidence="2 3" key="1">
    <citation type="submission" date="2016-11" db="EMBL/GenBank/DDBJ databases">
        <authorList>
            <person name="Jaros S."/>
            <person name="Januszkiewicz K."/>
            <person name="Wedrychowicz H."/>
        </authorList>
    </citation>
    <scope>NUCLEOTIDE SEQUENCE [LARGE SCALE GENOMIC DNA]</scope>
    <source>
        <strain evidence="2 3">DSM 24787</strain>
    </source>
</reference>
<protein>
    <recommendedName>
        <fullName evidence="4">DUF983 domain-containing protein</fullName>
    </recommendedName>
</protein>
<dbReference type="EMBL" id="FSRA01000002">
    <property type="protein sequence ID" value="SIO51809.1"/>
    <property type="molecule type" value="Genomic_DNA"/>
</dbReference>
<feature type="transmembrane region" description="Helical" evidence="1">
    <location>
        <begin position="95"/>
        <end position="113"/>
    </location>
</feature>
<keyword evidence="3" id="KW-1185">Reference proteome</keyword>